<dbReference type="InterPro" id="IPR001328">
    <property type="entry name" value="Pept_tRNA_hydro"/>
</dbReference>
<keyword evidence="3 7" id="KW-0378">Hydrolase</keyword>
<dbReference type="SUPFAM" id="SSF53178">
    <property type="entry name" value="Peptidyl-tRNA hydrolase-like"/>
    <property type="match status" value="1"/>
</dbReference>
<evidence type="ECO:0000313" key="11">
    <source>
        <dbReference type="Proteomes" id="UP001150924"/>
    </source>
</evidence>
<evidence type="ECO:0000256" key="6">
    <source>
        <dbReference type="ARBA" id="ARBA00050038"/>
    </source>
</evidence>
<feature type="binding site" evidence="7">
    <location>
        <position position="118"/>
    </location>
    <ligand>
        <name>tRNA</name>
        <dbReference type="ChEBI" id="CHEBI:17843"/>
    </ligand>
</feature>
<evidence type="ECO:0000256" key="3">
    <source>
        <dbReference type="ARBA" id="ARBA00022801"/>
    </source>
</evidence>
<evidence type="ECO:0000256" key="2">
    <source>
        <dbReference type="ARBA" id="ARBA00022555"/>
    </source>
</evidence>
<comment type="subcellular location">
    <subcellularLocation>
        <location evidence="7">Cytoplasm</location>
    </subcellularLocation>
</comment>
<dbReference type="CDD" id="cd00462">
    <property type="entry name" value="PTH"/>
    <property type="match status" value="1"/>
</dbReference>
<proteinExistence type="inferred from homology"/>
<dbReference type="PROSITE" id="PS01195">
    <property type="entry name" value="PEPT_TRNA_HYDROL_1"/>
    <property type="match status" value="1"/>
</dbReference>
<comment type="catalytic activity">
    <reaction evidence="7 8">
        <text>an N-acyl-L-alpha-aminoacyl-tRNA + H2O = an N-acyl-L-amino acid + a tRNA + H(+)</text>
        <dbReference type="Rhea" id="RHEA:54448"/>
        <dbReference type="Rhea" id="RHEA-COMP:10123"/>
        <dbReference type="Rhea" id="RHEA-COMP:13883"/>
        <dbReference type="ChEBI" id="CHEBI:15377"/>
        <dbReference type="ChEBI" id="CHEBI:15378"/>
        <dbReference type="ChEBI" id="CHEBI:59874"/>
        <dbReference type="ChEBI" id="CHEBI:78442"/>
        <dbReference type="ChEBI" id="CHEBI:138191"/>
        <dbReference type="EC" id="3.1.1.29"/>
    </reaction>
</comment>
<dbReference type="GO" id="GO:0000049">
    <property type="term" value="F:tRNA binding"/>
    <property type="evidence" value="ECO:0007669"/>
    <property type="project" value="UniProtKB-UniRule"/>
</dbReference>
<feature type="binding site" evidence="7">
    <location>
        <position position="70"/>
    </location>
    <ligand>
        <name>tRNA</name>
        <dbReference type="ChEBI" id="CHEBI:17843"/>
    </ligand>
</feature>
<dbReference type="Gene3D" id="3.40.50.1470">
    <property type="entry name" value="Peptidyl-tRNA hydrolase"/>
    <property type="match status" value="1"/>
</dbReference>
<feature type="binding site" evidence="7">
    <location>
        <position position="19"/>
    </location>
    <ligand>
        <name>tRNA</name>
        <dbReference type="ChEBI" id="CHEBI:17843"/>
    </ligand>
</feature>
<dbReference type="HAMAP" id="MF_00083">
    <property type="entry name" value="Pept_tRNA_hydro_bact"/>
    <property type="match status" value="1"/>
</dbReference>
<dbReference type="AlphaFoldDB" id="A0A9X3EJ67"/>
<name>A0A9X3EJ67_9BACT</name>
<protein>
    <recommendedName>
        <fullName evidence="6 7">Peptidyl-tRNA hydrolase</fullName>
        <shortName evidence="7">Pth</shortName>
        <ecNumber evidence="1 7">3.1.1.29</ecNumber>
    </recommendedName>
</protein>
<dbReference type="Pfam" id="PF01195">
    <property type="entry name" value="Pept_tRNA_hydro"/>
    <property type="match status" value="1"/>
</dbReference>
<feature type="site" description="Discriminates between blocked and unblocked aminoacyl-tRNA" evidence="7">
    <location>
        <position position="14"/>
    </location>
</feature>
<evidence type="ECO:0000256" key="1">
    <source>
        <dbReference type="ARBA" id="ARBA00013260"/>
    </source>
</evidence>
<keyword evidence="2 7" id="KW-0820">tRNA-binding</keyword>
<comment type="similarity">
    <text evidence="5 7 9">Belongs to the PTH family.</text>
</comment>
<dbReference type="PANTHER" id="PTHR17224">
    <property type="entry name" value="PEPTIDYL-TRNA HYDROLASE"/>
    <property type="match status" value="1"/>
</dbReference>
<comment type="function">
    <text evidence="7">Hydrolyzes ribosome-free peptidyl-tRNAs (with 1 or more amino acids incorporated), which drop off the ribosome during protein synthesis, or as a result of ribosome stalling.</text>
</comment>
<dbReference type="EMBL" id="JAPNKE010000002">
    <property type="protein sequence ID" value="MCY1005012.1"/>
    <property type="molecule type" value="Genomic_DNA"/>
</dbReference>
<evidence type="ECO:0000313" key="10">
    <source>
        <dbReference type="EMBL" id="MCY1005012.1"/>
    </source>
</evidence>
<dbReference type="InterPro" id="IPR036416">
    <property type="entry name" value="Pept_tRNA_hydro_sf"/>
</dbReference>
<feature type="active site" description="Proton acceptor" evidence="7">
    <location>
        <position position="24"/>
    </location>
</feature>
<keyword evidence="11" id="KW-1185">Reference proteome</keyword>
<evidence type="ECO:0000256" key="7">
    <source>
        <dbReference type="HAMAP-Rule" id="MF_00083"/>
    </source>
</evidence>
<feature type="binding site" evidence="7">
    <location>
        <position position="72"/>
    </location>
    <ligand>
        <name>tRNA</name>
        <dbReference type="ChEBI" id="CHEBI:17843"/>
    </ligand>
</feature>
<comment type="caution">
    <text evidence="10">The sequence shown here is derived from an EMBL/GenBank/DDBJ whole genome shotgun (WGS) entry which is preliminary data.</text>
</comment>
<dbReference type="GO" id="GO:0004045">
    <property type="term" value="F:peptidyl-tRNA hydrolase activity"/>
    <property type="evidence" value="ECO:0007669"/>
    <property type="project" value="UniProtKB-UniRule"/>
</dbReference>
<dbReference type="RefSeq" id="WP_267766630.1">
    <property type="nucleotide sequence ID" value="NZ_JAPNKE010000002.1"/>
</dbReference>
<feature type="site" description="Stabilizes the basic form of H active site to accept a proton" evidence="7">
    <location>
        <position position="97"/>
    </location>
</feature>
<sequence length="192" mass="20703">MADQAPWLLVGLGNPGARYARTRHNIGFMAVDAWCDKATSSPSWSEKWKAQVATIGTGSSRVVALKPQTFMNRSGQSVVPAAQFLRVPPAQILVVHDEVDFQLGRLAVKKGGGHGGHNGLRDILQLLGNGDFLRIRLGVGRPVHGEVADHVLSDFRPDEGQVVDDLLERAVAAITCVTREGVVTAMNKFNTT</sequence>
<dbReference type="Proteomes" id="UP001150924">
    <property type="component" value="Unassembled WGS sequence"/>
</dbReference>
<keyword evidence="7" id="KW-0963">Cytoplasm</keyword>
<comment type="subunit">
    <text evidence="7">Monomer.</text>
</comment>
<reference evidence="10" key="1">
    <citation type="submission" date="2022-11" db="EMBL/GenBank/DDBJ databases">
        <title>Minimal conservation of predation-associated metabolite biosynthetic gene clusters underscores biosynthetic potential of Myxococcota including descriptions for ten novel species: Archangium lansinium sp. nov., Myxococcus landrumus sp. nov., Nannocystis bai.</title>
        <authorList>
            <person name="Ahearne A."/>
            <person name="Stevens C."/>
            <person name="Phillips K."/>
        </authorList>
    </citation>
    <scope>NUCLEOTIDE SEQUENCE</scope>
    <source>
        <strain evidence="10">Na p29</strain>
    </source>
</reference>
<dbReference type="PANTHER" id="PTHR17224:SF1">
    <property type="entry name" value="PEPTIDYL-TRNA HYDROLASE"/>
    <property type="match status" value="1"/>
</dbReference>
<gene>
    <name evidence="7 10" type="primary">pth</name>
    <name evidence="10" type="ORF">OV079_05390</name>
</gene>
<dbReference type="PROSITE" id="PS01196">
    <property type="entry name" value="PEPT_TRNA_HYDROL_2"/>
    <property type="match status" value="1"/>
</dbReference>
<evidence type="ECO:0000256" key="5">
    <source>
        <dbReference type="ARBA" id="ARBA00038063"/>
    </source>
</evidence>
<accession>A0A9X3EJ67</accession>
<evidence type="ECO:0000256" key="8">
    <source>
        <dbReference type="RuleBase" id="RU000673"/>
    </source>
</evidence>
<comment type="function">
    <text evidence="7">Catalyzes the release of premature peptidyl moieties from peptidyl-tRNA molecules trapped in stalled 50S ribosomal subunits, and thus maintains levels of free tRNAs and 50S ribosomes.</text>
</comment>
<dbReference type="GO" id="GO:0006515">
    <property type="term" value="P:protein quality control for misfolded or incompletely synthesized proteins"/>
    <property type="evidence" value="ECO:0007669"/>
    <property type="project" value="UniProtKB-UniRule"/>
</dbReference>
<organism evidence="10 11">
    <name type="scientific">Nannocystis pusilla</name>
    <dbReference type="NCBI Taxonomy" id="889268"/>
    <lineage>
        <taxon>Bacteria</taxon>
        <taxon>Pseudomonadati</taxon>
        <taxon>Myxococcota</taxon>
        <taxon>Polyangia</taxon>
        <taxon>Nannocystales</taxon>
        <taxon>Nannocystaceae</taxon>
        <taxon>Nannocystis</taxon>
    </lineage>
</organism>
<evidence type="ECO:0000256" key="4">
    <source>
        <dbReference type="ARBA" id="ARBA00022884"/>
    </source>
</evidence>
<evidence type="ECO:0000256" key="9">
    <source>
        <dbReference type="RuleBase" id="RU004320"/>
    </source>
</evidence>
<dbReference type="FunFam" id="3.40.50.1470:FF:000001">
    <property type="entry name" value="Peptidyl-tRNA hydrolase"/>
    <property type="match status" value="1"/>
</dbReference>
<dbReference type="GO" id="GO:0005737">
    <property type="term" value="C:cytoplasm"/>
    <property type="evidence" value="ECO:0007669"/>
    <property type="project" value="UniProtKB-SubCell"/>
</dbReference>
<dbReference type="GO" id="GO:0072344">
    <property type="term" value="P:rescue of stalled ribosome"/>
    <property type="evidence" value="ECO:0007669"/>
    <property type="project" value="UniProtKB-UniRule"/>
</dbReference>
<keyword evidence="4 7" id="KW-0694">RNA-binding</keyword>
<dbReference type="NCBIfam" id="TIGR00447">
    <property type="entry name" value="pth"/>
    <property type="match status" value="1"/>
</dbReference>
<dbReference type="InterPro" id="IPR018171">
    <property type="entry name" value="Pept_tRNA_hydro_CS"/>
</dbReference>
<dbReference type="EC" id="3.1.1.29" evidence="1 7"/>